<dbReference type="InParanoid" id="L5JY61"/>
<evidence type="ECO:0000313" key="3">
    <source>
        <dbReference type="Proteomes" id="UP000010552"/>
    </source>
</evidence>
<accession>L5JY61</accession>
<name>L5JY61_PTEAL</name>
<keyword evidence="3" id="KW-1185">Reference proteome</keyword>
<dbReference type="Proteomes" id="UP000010552">
    <property type="component" value="Unassembled WGS sequence"/>
</dbReference>
<proteinExistence type="predicted"/>
<protein>
    <submittedName>
        <fullName evidence="2">Uncharacterized protein</fullName>
    </submittedName>
</protein>
<reference evidence="3" key="1">
    <citation type="journal article" date="2013" name="Science">
        <title>Comparative analysis of bat genomes provides insight into the evolution of flight and immunity.</title>
        <authorList>
            <person name="Zhang G."/>
            <person name="Cowled C."/>
            <person name="Shi Z."/>
            <person name="Huang Z."/>
            <person name="Bishop-Lilly K.A."/>
            <person name="Fang X."/>
            <person name="Wynne J.W."/>
            <person name="Xiong Z."/>
            <person name="Baker M.L."/>
            <person name="Zhao W."/>
            <person name="Tachedjian M."/>
            <person name="Zhu Y."/>
            <person name="Zhou P."/>
            <person name="Jiang X."/>
            <person name="Ng J."/>
            <person name="Yang L."/>
            <person name="Wu L."/>
            <person name="Xiao J."/>
            <person name="Feng Y."/>
            <person name="Chen Y."/>
            <person name="Sun X."/>
            <person name="Zhang Y."/>
            <person name="Marsh G.A."/>
            <person name="Crameri G."/>
            <person name="Broder C.C."/>
            <person name="Frey K.G."/>
            <person name="Wang L.F."/>
            <person name="Wang J."/>
        </authorList>
    </citation>
    <scope>NUCLEOTIDE SEQUENCE [LARGE SCALE GENOMIC DNA]</scope>
</reference>
<evidence type="ECO:0000256" key="1">
    <source>
        <dbReference type="SAM" id="MobiDB-lite"/>
    </source>
</evidence>
<organism evidence="2 3">
    <name type="scientific">Pteropus alecto</name>
    <name type="common">Black flying fox</name>
    <dbReference type="NCBI Taxonomy" id="9402"/>
    <lineage>
        <taxon>Eukaryota</taxon>
        <taxon>Metazoa</taxon>
        <taxon>Chordata</taxon>
        <taxon>Craniata</taxon>
        <taxon>Vertebrata</taxon>
        <taxon>Euteleostomi</taxon>
        <taxon>Mammalia</taxon>
        <taxon>Eutheria</taxon>
        <taxon>Laurasiatheria</taxon>
        <taxon>Chiroptera</taxon>
        <taxon>Yinpterochiroptera</taxon>
        <taxon>Pteropodoidea</taxon>
        <taxon>Pteropodidae</taxon>
        <taxon>Pteropodinae</taxon>
        <taxon>Pteropus</taxon>
    </lineage>
</organism>
<dbReference type="AlphaFoldDB" id="L5JY61"/>
<gene>
    <name evidence="2" type="ORF">PAL_GLEAN10024685</name>
</gene>
<dbReference type="EMBL" id="KB031072">
    <property type="protein sequence ID" value="ELK04384.1"/>
    <property type="molecule type" value="Genomic_DNA"/>
</dbReference>
<evidence type="ECO:0000313" key="2">
    <source>
        <dbReference type="EMBL" id="ELK04384.1"/>
    </source>
</evidence>
<feature type="region of interest" description="Disordered" evidence="1">
    <location>
        <begin position="60"/>
        <end position="100"/>
    </location>
</feature>
<sequence>MLASRAGRGRATWRGQWLGGGLCSWPPLPRVGRAVTRPLLTAGVTHRQLQQPLLLPACPQHPAWSRRPAHTPGAGPGQAGHVRCCPLATPPQRHPQGSRRQAHRRFCGCPVIRQVTE</sequence>